<reference evidence="4" key="2">
    <citation type="journal article" date="2019" name="Int. J. Syst. Evol. Microbiol.">
        <title>The Global Catalogue of Microorganisms (GCM) 10K type strain sequencing project: providing services to taxonomists for standard genome sequencing and annotation.</title>
        <authorList>
            <consortium name="The Broad Institute Genomics Platform"/>
            <consortium name="The Broad Institute Genome Sequencing Center for Infectious Disease"/>
            <person name="Wu L."/>
            <person name="Ma J."/>
        </authorList>
    </citation>
    <scope>NUCLEOTIDE SEQUENCE [LARGE SCALE GENOMIC DNA]</scope>
    <source>
        <strain evidence="4">NBRC 107710</strain>
    </source>
</reference>
<dbReference type="PANTHER" id="PTHR42877">
    <property type="entry name" value="L-ORNITHINE N(5)-MONOOXYGENASE-RELATED"/>
    <property type="match status" value="1"/>
</dbReference>
<accession>A0A7W6F751</accession>
<dbReference type="InterPro" id="IPR051209">
    <property type="entry name" value="FAD-bind_Monooxygenase_sf"/>
</dbReference>
<keyword evidence="1" id="KW-0503">Monooxygenase</keyword>
<dbReference type="Proteomes" id="UP000517759">
    <property type="component" value="Unassembled WGS sequence"/>
</dbReference>
<evidence type="ECO:0000313" key="2">
    <source>
        <dbReference type="EMBL" id="MBB3903018.1"/>
    </source>
</evidence>
<dbReference type="Proteomes" id="UP001156881">
    <property type="component" value="Unassembled WGS sequence"/>
</dbReference>
<dbReference type="Pfam" id="PF13738">
    <property type="entry name" value="Pyr_redox_3"/>
    <property type="match status" value="1"/>
</dbReference>
<dbReference type="InterPro" id="IPR036188">
    <property type="entry name" value="FAD/NAD-bd_sf"/>
</dbReference>
<keyword evidence="1" id="KW-0560">Oxidoreductase</keyword>
<dbReference type="RefSeq" id="WP_183505544.1">
    <property type="nucleotide sequence ID" value="NZ_BSPG01000026.1"/>
</dbReference>
<dbReference type="Gene3D" id="3.50.50.60">
    <property type="entry name" value="FAD/NAD(P)-binding domain"/>
    <property type="match status" value="2"/>
</dbReference>
<keyword evidence="4" id="KW-1185">Reference proteome</keyword>
<name>A0A7W6F751_9HYPH</name>
<dbReference type="AlphaFoldDB" id="A0A7W6F751"/>
<reference evidence="1" key="1">
    <citation type="journal article" date="2014" name="Int. J. Syst. Evol. Microbiol.">
        <title>Complete genome of a new Firmicutes species belonging to the dominant human colonic microbiota ('Ruminococcus bicirculans') reveals two chromosomes and a selective capacity to utilize plant glucans.</title>
        <authorList>
            <consortium name="NISC Comparative Sequencing Program"/>
            <person name="Wegmann U."/>
            <person name="Louis P."/>
            <person name="Goesmann A."/>
            <person name="Henrissat B."/>
            <person name="Duncan S.H."/>
            <person name="Flint H.J."/>
        </authorList>
    </citation>
    <scope>NUCLEOTIDE SEQUENCE</scope>
    <source>
        <strain evidence="1">NBRC 107710</strain>
    </source>
</reference>
<protein>
    <submittedName>
        <fullName evidence="1">4-hydroxyacetophenone monooxygenase</fullName>
    </submittedName>
    <submittedName>
        <fullName evidence="2">Cation diffusion facilitator CzcD-associated flavoprotein CzcO</fullName>
    </submittedName>
</protein>
<dbReference type="SUPFAM" id="SSF51905">
    <property type="entry name" value="FAD/NAD(P)-binding domain"/>
    <property type="match status" value="1"/>
</dbReference>
<reference evidence="2 3" key="3">
    <citation type="submission" date="2020-08" db="EMBL/GenBank/DDBJ databases">
        <title>Genomic Encyclopedia of Type Strains, Phase IV (KMG-IV): sequencing the most valuable type-strain genomes for metagenomic binning, comparative biology and taxonomic classification.</title>
        <authorList>
            <person name="Goeker M."/>
        </authorList>
    </citation>
    <scope>NUCLEOTIDE SEQUENCE [LARGE SCALE GENOMIC DNA]</scope>
    <source>
        <strain evidence="2 3">DSM 24105</strain>
    </source>
</reference>
<comment type="caution">
    <text evidence="2">The sequence shown here is derived from an EMBL/GenBank/DDBJ whole genome shotgun (WGS) entry which is preliminary data.</text>
</comment>
<dbReference type="EMBL" id="BSPG01000026">
    <property type="protein sequence ID" value="GLS45745.1"/>
    <property type="molecule type" value="Genomic_DNA"/>
</dbReference>
<dbReference type="PANTHER" id="PTHR42877:SF4">
    <property type="entry name" value="FAD_NAD(P)-BINDING DOMAIN-CONTAINING PROTEIN-RELATED"/>
    <property type="match status" value="1"/>
</dbReference>
<reference evidence="1" key="4">
    <citation type="submission" date="2023-01" db="EMBL/GenBank/DDBJ databases">
        <title>Draft genome sequence of Methylobacterium brachythecii strain NBRC 107710.</title>
        <authorList>
            <person name="Sun Q."/>
            <person name="Mori K."/>
        </authorList>
    </citation>
    <scope>NUCLEOTIDE SEQUENCE</scope>
    <source>
        <strain evidence="1">NBRC 107710</strain>
    </source>
</reference>
<evidence type="ECO:0000313" key="1">
    <source>
        <dbReference type="EMBL" id="GLS45745.1"/>
    </source>
</evidence>
<dbReference type="PRINTS" id="PR00469">
    <property type="entry name" value="PNDRDTASEII"/>
</dbReference>
<gene>
    <name evidence="1" type="ORF">GCM10007884_37360</name>
    <name evidence="2" type="ORF">GGR33_002520</name>
</gene>
<dbReference type="PRINTS" id="PR00368">
    <property type="entry name" value="FADPNR"/>
</dbReference>
<evidence type="ECO:0000313" key="4">
    <source>
        <dbReference type="Proteomes" id="UP001156881"/>
    </source>
</evidence>
<dbReference type="GO" id="GO:0004497">
    <property type="term" value="F:monooxygenase activity"/>
    <property type="evidence" value="ECO:0007669"/>
    <property type="project" value="UniProtKB-KW"/>
</dbReference>
<evidence type="ECO:0000313" key="3">
    <source>
        <dbReference type="Proteomes" id="UP000517759"/>
    </source>
</evidence>
<proteinExistence type="predicted"/>
<organism evidence="2 3">
    <name type="scientific">Methylobacterium brachythecii</name>
    <dbReference type="NCBI Taxonomy" id="1176177"/>
    <lineage>
        <taxon>Bacteria</taxon>
        <taxon>Pseudomonadati</taxon>
        <taxon>Pseudomonadota</taxon>
        <taxon>Alphaproteobacteria</taxon>
        <taxon>Hyphomicrobiales</taxon>
        <taxon>Methylobacteriaceae</taxon>
        <taxon>Methylobacterium</taxon>
    </lineage>
</organism>
<sequence>MSEPLDLLIIGAGFSGLAMAIRADRAGFANFLILDKGTSVGGTWRENTYPGAASDIPSHLYALSFAPNPDWTRLYPQQPEIEAYLQGLVATCGLTDRLRLGTSVTSARWDEAAGCWRVETNRGTHVARMLVSAAGGLHHPAVPNIPGLDGFFGPAFHTARWDHSCNLAGRHVAVIGTGASAVQIVPEIAGRVASLTLFQRSPPWILPRGDRAYTNRERRLFARMPLVRRLYRSKLFWEHEILALLGFVRVSLITAFGERLGRRHLRRSVSDARLREKLTPRYRLGCKRVLFSDVFYPALAHRNVCVVTEPIREIRPHGVVTADGCEHAADVLILATGFDVERSLAGIPVIGREGVSLAEAWRSGMDAYQGIAVHGFPNFFLLLGPNTALGHNSVLLMIEAQVAHILDALRHLGRNPGHVLNVRRDAQERFRAAIDARMADSIWTRGGCRSWYLDGAGRNRTLWPGSVMAYRRSVMRMKPADYDASSGEVGTKRIR</sequence>
<dbReference type="EMBL" id="JACIDN010000004">
    <property type="protein sequence ID" value="MBB3903018.1"/>
    <property type="molecule type" value="Genomic_DNA"/>
</dbReference>